<feature type="transmembrane region" description="Helical" evidence="2">
    <location>
        <begin position="473"/>
        <end position="494"/>
    </location>
</feature>
<proteinExistence type="predicted"/>
<feature type="transmembrane region" description="Helical" evidence="2">
    <location>
        <begin position="12"/>
        <end position="30"/>
    </location>
</feature>
<feature type="compositionally biased region" description="Polar residues" evidence="1">
    <location>
        <begin position="255"/>
        <end position="308"/>
    </location>
</feature>
<dbReference type="EMBL" id="JAZGQO010000001">
    <property type="protein sequence ID" value="KAK6195707.1"/>
    <property type="molecule type" value="Genomic_DNA"/>
</dbReference>
<dbReference type="Gene3D" id="1.20.1250.20">
    <property type="entry name" value="MFS general substrate transporter like domains"/>
    <property type="match status" value="2"/>
</dbReference>
<name>A0AAN8KLU9_PATCE</name>
<protein>
    <submittedName>
        <fullName evidence="3">Uncharacterized protein</fullName>
    </submittedName>
</protein>
<accession>A0AAN8KLU9</accession>
<reference evidence="3 4" key="1">
    <citation type="submission" date="2024-01" db="EMBL/GenBank/DDBJ databases">
        <title>The genome of the rayed Mediterranean limpet Patella caerulea (Linnaeus, 1758).</title>
        <authorList>
            <person name="Anh-Thu Weber A."/>
            <person name="Halstead-Nussloch G."/>
        </authorList>
    </citation>
    <scope>NUCLEOTIDE SEQUENCE [LARGE SCALE GENOMIC DNA]</scope>
    <source>
        <strain evidence="3">AATW-2023a</strain>
        <tissue evidence="3">Whole specimen</tissue>
    </source>
</reference>
<dbReference type="InterPro" id="IPR011701">
    <property type="entry name" value="MFS"/>
</dbReference>
<dbReference type="InterPro" id="IPR050327">
    <property type="entry name" value="Proton-linked_MCT"/>
</dbReference>
<feature type="compositionally biased region" description="Basic and acidic residues" evidence="1">
    <location>
        <begin position="244"/>
        <end position="253"/>
    </location>
</feature>
<organism evidence="3 4">
    <name type="scientific">Patella caerulea</name>
    <name type="common">Rayed Mediterranean limpet</name>
    <dbReference type="NCBI Taxonomy" id="87958"/>
    <lineage>
        <taxon>Eukaryota</taxon>
        <taxon>Metazoa</taxon>
        <taxon>Spiralia</taxon>
        <taxon>Lophotrochozoa</taxon>
        <taxon>Mollusca</taxon>
        <taxon>Gastropoda</taxon>
        <taxon>Patellogastropoda</taxon>
        <taxon>Patelloidea</taxon>
        <taxon>Patellidae</taxon>
        <taxon>Patella</taxon>
    </lineage>
</organism>
<dbReference type="PANTHER" id="PTHR11360:SF284">
    <property type="entry name" value="EG:103B4.3 PROTEIN-RELATED"/>
    <property type="match status" value="1"/>
</dbReference>
<gene>
    <name evidence="3" type="ORF">SNE40_001079</name>
</gene>
<feature type="transmembrane region" description="Helical" evidence="2">
    <location>
        <begin position="170"/>
        <end position="189"/>
    </location>
</feature>
<dbReference type="InterPro" id="IPR036259">
    <property type="entry name" value="MFS_trans_sf"/>
</dbReference>
<feature type="transmembrane region" description="Helical" evidence="2">
    <location>
        <begin position="105"/>
        <end position="124"/>
    </location>
</feature>
<feature type="transmembrane region" description="Helical" evidence="2">
    <location>
        <begin position="408"/>
        <end position="428"/>
    </location>
</feature>
<evidence type="ECO:0000256" key="2">
    <source>
        <dbReference type="SAM" id="Phobius"/>
    </source>
</evidence>
<evidence type="ECO:0000256" key="1">
    <source>
        <dbReference type="SAM" id="MobiDB-lite"/>
    </source>
</evidence>
<dbReference type="AlphaFoldDB" id="A0AAN8KLU9"/>
<dbReference type="SUPFAM" id="SSF103473">
    <property type="entry name" value="MFS general substrate transporter"/>
    <property type="match status" value="1"/>
</dbReference>
<keyword evidence="2" id="KW-0472">Membrane</keyword>
<keyword evidence="2" id="KW-1133">Transmembrane helix</keyword>
<keyword evidence="4" id="KW-1185">Reference proteome</keyword>
<evidence type="ECO:0000313" key="4">
    <source>
        <dbReference type="Proteomes" id="UP001347796"/>
    </source>
</evidence>
<feature type="transmembrane region" description="Helical" evidence="2">
    <location>
        <begin position="566"/>
        <end position="588"/>
    </location>
</feature>
<feature type="transmembrane region" description="Helical" evidence="2">
    <location>
        <begin position="80"/>
        <end position="99"/>
    </location>
</feature>
<feature type="transmembrane region" description="Helical" evidence="2">
    <location>
        <begin position="531"/>
        <end position="554"/>
    </location>
</feature>
<evidence type="ECO:0000313" key="3">
    <source>
        <dbReference type="EMBL" id="KAK6195707.1"/>
    </source>
</evidence>
<sequence length="614" mass="67824">MAKKSDIDQGWAWVVLVAAFTSSAIYAMEAVSQGIFQLEFLKTFDGSRSYISLVCSIHLGLQLFLGIVASAICNAFSIRVAAMLGSTLFSVGLLLSSFSTTFEELMLFYGVIAGGGSGIFYTSVSVISSHYFHKKRLLACGITFSSPGIGYICGPSFIRYLIESFGWRTALSILGYIVAQTCVLSALFFPVDETNNCCTTLCNKKDENQSSKSDKDGGLVNFPLLKKYNQKQKCDVPKENQTDECAAKVDGPSHPRQNNNMSKLGSKSELNNLHNSKESIPTVPNSPQGHRSPTSHMNKSLSKNGFKNSVTSINSRNIHEYYSIMKDGSSMSVLKPENRFITSIQSLSSVSRRHLQASTGNLMWESHSSIQHLGTYLTEEEEREAGIFKEDSKKFSCKPDVSVLKNKALWCLSLSQLLLMFGYCINFIHYPSMIVSKGIDVSVVPQLYMTQGVSLIVARLIGGLFCNHPDINILLISFGCQVLLGVLVFCMPFLGANIWAYHVCQVFFAFYYGGTYVVLSQILIKLLGLRHLATGFGIQMMMSGIAFFITPTLAGWLYDITESYNLAYHCAGSVIFAGSFFVLMVQILQPVSFTNELSPELVVEIEEIKTEKDN</sequence>
<dbReference type="Pfam" id="PF07690">
    <property type="entry name" value="MFS_1"/>
    <property type="match status" value="2"/>
</dbReference>
<keyword evidence="2" id="KW-0812">Transmembrane</keyword>
<feature type="region of interest" description="Disordered" evidence="1">
    <location>
        <begin position="244"/>
        <end position="308"/>
    </location>
</feature>
<feature type="transmembrane region" description="Helical" evidence="2">
    <location>
        <begin position="136"/>
        <end position="158"/>
    </location>
</feature>
<comment type="caution">
    <text evidence="3">The sequence shown here is derived from an EMBL/GenBank/DDBJ whole genome shotgun (WGS) entry which is preliminary data.</text>
</comment>
<feature type="transmembrane region" description="Helical" evidence="2">
    <location>
        <begin position="500"/>
        <end position="519"/>
    </location>
</feature>
<dbReference type="GO" id="GO:0022857">
    <property type="term" value="F:transmembrane transporter activity"/>
    <property type="evidence" value="ECO:0007669"/>
    <property type="project" value="InterPro"/>
</dbReference>
<dbReference type="Proteomes" id="UP001347796">
    <property type="component" value="Unassembled WGS sequence"/>
</dbReference>
<dbReference type="PANTHER" id="PTHR11360">
    <property type="entry name" value="MONOCARBOXYLATE TRANSPORTER"/>
    <property type="match status" value="1"/>
</dbReference>
<feature type="transmembrane region" description="Helical" evidence="2">
    <location>
        <begin position="50"/>
        <end position="73"/>
    </location>
</feature>